<reference evidence="4 5" key="1">
    <citation type="submission" date="2020-03" db="EMBL/GenBank/DDBJ databases">
        <title>Genomic Encyclopedia of Type Strains, Phase IV (KMG-IV): sequencing the most valuable type-strain genomes for metagenomic binning, comparative biology and taxonomic classification.</title>
        <authorList>
            <person name="Goeker M."/>
        </authorList>
    </citation>
    <scope>NUCLEOTIDE SEQUENCE [LARGE SCALE GENOMIC DNA]</scope>
    <source>
        <strain evidence="4 5">DSM 101599</strain>
    </source>
</reference>
<proteinExistence type="predicted"/>
<dbReference type="PROSITE" id="PS50977">
    <property type="entry name" value="HTH_TETR_2"/>
    <property type="match status" value="1"/>
</dbReference>
<keyword evidence="5" id="KW-1185">Reference proteome</keyword>
<dbReference type="SUPFAM" id="SSF46689">
    <property type="entry name" value="Homeodomain-like"/>
    <property type="match status" value="1"/>
</dbReference>
<keyword evidence="1 2" id="KW-0238">DNA-binding</keyword>
<evidence type="ECO:0000256" key="2">
    <source>
        <dbReference type="PROSITE-ProRule" id="PRU00335"/>
    </source>
</evidence>
<dbReference type="PANTHER" id="PTHR43479:SF11">
    <property type="entry name" value="ACREF_ENVCD OPERON REPRESSOR-RELATED"/>
    <property type="match status" value="1"/>
</dbReference>
<evidence type="ECO:0000313" key="4">
    <source>
        <dbReference type="EMBL" id="NIJ46394.1"/>
    </source>
</evidence>
<dbReference type="Gene3D" id="1.10.357.10">
    <property type="entry name" value="Tetracycline Repressor, domain 2"/>
    <property type="match status" value="1"/>
</dbReference>
<dbReference type="PRINTS" id="PR00455">
    <property type="entry name" value="HTHTETR"/>
</dbReference>
<dbReference type="Pfam" id="PF00440">
    <property type="entry name" value="TetR_N"/>
    <property type="match status" value="1"/>
</dbReference>
<name>A0ABX0UC35_9FLAO</name>
<dbReference type="EMBL" id="JAASQL010000006">
    <property type="protein sequence ID" value="NIJ46394.1"/>
    <property type="molecule type" value="Genomic_DNA"/>
</dbReference>
<evidence type="ECO:0000256" key="1">
    <source>
        <dbReference type="ARBA" id="ARBA00023125"/>
    </source>
</evidence>
<evidence type="ECO:0000313" key="5">
    <source>
        <dbReference type="Proteomes" id="UP000745859"/>
    </source>
</evidence>
<dbReference type="RefSeq" id="WP_167190432.1">
    <property type="nucleotide sequence ID" value="NZ_JAASQL010000006.1"/>
</dbReference>
<feature type="domain" description="HTH tetR-type" evidence="3">
    <location>
        <begin position="1"/>
        <end position="61"/>
    </location>
</feature>
<dbReference type="InterPro" id="IPR001647">
    <property type="entry name" value="HTH_TetR"/>
</dbReference>
<protein>
    <submittedName>
        <fullName evidence="4">AcrR family transcriptional regulator</fullName>
    </submittedName>
</protein>
<dbReference type="Proteomes" id="UP000745859">
    <property type="component" value="Unassembled WGS sequence"/>
</dbReference>
<accession>A0ABX0UC35</accession>
<dbReference type="PANTHER" id="PTHR43479">
    <property type="entry name" value="ACREF/ENVCD OPERON REPRESSOR-RELATED"/>
    <property type="match status" value="1"/>
</dbReference>
<dbReference type="InterPro" id="IPR009057">
    <property type="entry name" value="Homeodomain-like_sf"/>
</dbReference>
<organism evidence="4 5">
    <name type="scientific">Wenyingzhuangia heitensis</name>
    <dbReference type="NCBI Taxonomy" id="1487859"/>
    <lineage>
        <taxon>Bacteria</taxon>
        <taxon>Pseudomonadati</taxon>
        <taxon>Bacteroidota</taxon>
        <taxon>Flavobacteriia</taxon>
        <taxon>Flavobacteriales</taxon>
        <taxon>Flavobacteriaceae</taxon>
        <taxon>Wenyingzhuangia</taxon>
    </lineage>
</organism>
<feature type="DNA-binding region" description="H-T-H motif" evidence="2">
    <location>
        <begin position="24"/>
        <end position="43"/>
    </location>
</feature>
<gene>
    <name evidence="4" type="ORF">FHR24_002881</name>
</gene>
<evidence type="ECO:0000259" key="3">
    <source>
        <dbReference type="PROSITE" id="PS50977"/>
    </source>
</evidence>
<dbReference type="InterPro" id="IPR050624">
    <property type="entry name" value="HTH-type_Tx_Regulator"/>
</dbReference>
<sequence>MFVKNHILKVSKALFFSFGIQNISMDDIANKCGVSKKTIYKHYENKSNLLSQTIVLQVEELKSNLTKTSAVSRNALEELHSFFKYINEISYVISPVYGKELKKFYPNKYMEVFQFKNEIIIPFVLQNIEKGIEEGLYKQELNIQETYESFDNISKIIFTSEASYSYQTNKNAVAFLNSLFMYRLVSVTGLKLLNELNRS</sequence>
<comment type="caution">
    <text evidence="4">The sequence shown here is derived from an EMBL/GenBank/DDBJ whole genome shotgun (WGS) entry which is preliminary data.</text>
</comment>